<keyword evidence="7" id="KW-0282">Flagellum</keyword>
<dbReference type="Pfam" id="PF02561">
    <property type="entry name" value="FliS"/>
    <property type="match status" value="1"/>
</dbReference>
<dbReference type="CDD" id="cd16098">
    <property type="entry name" value="FliS"/>
    <property type="match status" value="1"/>
</dbReference>
<evidence type="ECO:0000256" key="6">
    <source>
        <dbReference type="PIRNR" id="PIRNR039090"/>
    </source>
</evidence>
<dbReference type="RefSeq" id="WP_379191725.1">
    <property type="nucleotide sequence ID" value="NZ_JBHSOW010000115.1"/>
</dbReference>
<dbReference type="InterPro" id="IPR036584">
    <property type="entry name" value="FliS_sf"/>
</dbReference>
<protein>
    <recommendedName>
        <fullName evidence="6">Flagellar secretion chaperone FliS</fullName>
    </recommendedName>
</protein>
<keyword evidence="7" id="KW-0969">Cilium</keyword>
<organism evidence="7 8">
    <name type="scientific">Paenibacillus solisilvae</name>
    <dbReference type="NCBI Taxonomy" id="2486751"/>
    <lineage>
        <taxon>Bacteria</taxon>
        <taxon>Bacillati</taxon>
        <taxon>Bacillota</taxon>
        <taxon>Bacilli</taxon>
        <taxon>Bacillales</taxon>
        <taxon>Paenibacillaceae</taxon>
        <taxon>Paenibacillus</taxon>
    </lineage>
</organism>
<dbReference type="EMBL" id="JBHSOW010000115">
    <property type="protein sequence ID" value="MFC5653071.1"/>
    <property type="molecule type" value="Genomic_DNA"/>
</dbReference>
<dbReference type="PANTHER" id="PTHR34773:SF1">
    <property type="entry name" value="FLAGELLAR SECRETION CHAPERONE FLIS"/>
    <property type="match status" value="1"/>
</dbReference>
<dbReference type="PANTHER" id="PTHR34773">
    <property type="entry name" value="FLAGELLAR SECRETION CHAPERONE FLIS"/>
    <property type="match status" value="1"/>
</dbReference>
<dbReference type="Proteomes" id="UP001596047">
    <property type="component" value="Unassembled WGS sequence"/>
</dbReference>
<accession>A0ABW0W998</accession>
<dbReference type="Gene3D" id="1.20.120.340">
    <property type="entry name" value="Flagellar protein FliS"/>
    <property type="match status" value="1"/>
</dbReference>
<dbReference type="SUPFAM" id="SSF101116">
    <property type="entry name" value="Flagellar export chaperone FliS"/>
    <property type="match status" value="1"/>
</dbReference>
<comment type="similarity">
    <text evidence="2 6">Belongs to the FliS family.</text>
</comment>
<dbReference type="PIRSF" id="PIRSF039090">
    <property type="entry name" value="Flis"/>
    <property type="match status" value="1"/>
</dbReference>
<keyword evidence="7" id="KW-0966">Cell projection</keyword>
<reference evidence="8" key="1">
    <citation type="journal article" date="2019" name="Int. J. Syst. Evol. Microbiol.">
        <title>The Global Catalogue of Microorganisms (GCM) 10K type strain sequencing project: providing services to taxonomists for standard genome sequencing and annotation.</title>
        <authorList>
            <consortium name="The Broad Institute Genomics Platform"/>
            <consortium name="The Broad Institute Genome Sequencing Center for Infectious Disease"/>
            <person name="Wu L."/>
            <person name="Ma J."/>
        </authorList>
    </citation>
    <scope>NUCLEOTIDE SEQUENCE [LARGE SCALE GENOMIC DNA]</scope>
    <source>
        <strain evidence="8">CGMCC 1.3240</strain>
    </source>
</reference>
<sequence>MITTPHQKYQQSSVQTASPGKLIIMLYDGAIRFVKQGIDAIEHKNIASANENLIKAQNIVHELVASLDFKYEISNGLALLYEYMLHRLIESNVRKDIVPASEVLSYLTDLKAAWLQASNPALQSKE</sequence>
<keyword evidence="3 6" id="KW-0963">Cytoplasm</keyword>
<dbReference type="NCBIfam" id="TIGR00208">
    <property type="entry name" value="fliS"/>
    <property type="match status" value="1"/>
</dbReference>
<name>A0ABW0W998_9BACL</name>
<evidence type="ECO:0000256" key="1">
    <source>
        <dbReference type="ARBA" id="ARBA00004514"/>
    </source>
</evidence>
<keyword evidence="5" id="KW-0143">Chaperone</keyword>
<keyword evidence="4 6" id="KW-1005">Bacterial flagellum biogenesis</keyword>
<keyword evidence="8" id="KW-1185">Reference proteome</keyword>
<evidence type="ECO:0000256" key="3">
    <source>
        <dbReference type="ARBA" id="ARBA00022490"/>
    </source>
</evidence>
<evidence type="ECO:0000313" key="7">
    <source>
        <dbReference type="EMBL" id="MFC5653071.1"/>
    </source>
</evidence>
<evidence type="ECO:0000256" key="2">
    <source>
        <dbReference type="ARBA" id="ARBA00008787"/>
    </source>
</evidence>
<proteinExistence type="inferred from homology"/>
<dbReference type="InterPro" id="IPR003713">
    <property type="entry name" value="FliS"/>
</dbReference>
<evidence type="ECO:0000256" key="4">
    <source>
        <dbReference type="ARBA" id="ARBA00022795"/>
    </source>
</evidence>
<evidence type="ECO:0000313" key="8">
    <source>
        <dbReference type="Proteomes" id="UP001596047"/>
    </source>
</evidence>
<comment type="subcellular location">
    <subcellularLocation>
        <location evidence="1 6">Cytoplasm</location>
        <location evidence="1 6">Cytosol</location>
    </subcellularLocation>
</comment>
<comment type="caution">
    <text evidence="7">The sequence shown here is derived from an EMBL/GenBank/DDBJ whole genome shotgun (WGS) entry which is preliminary data.</text>
</comment>
<gene>
    <name evidence="7" type="primary">fliS</name>
    <name evidence="7" type="ORF">ACFPYJ_28970</name>
</gene>
<evidence type="ECO:0000256" key="5">
    <source>
        <dbReference type="ARBA" id="ARBA00023186"/>
    </source>
</evidence>